<dbReference type="PROSITE" id="PS50214">
    <property type="entry name" value="DISINTEGRIN_2"/>
    <property type="match status" value="1"/>
</dbReference>
<dbReference type="GeneTree" id="ENSGT00940000156239"/>
<dbReference type="AlphaFoldDB" id="A0A3P9AUQ4"/>
<dbReference type="Pfam" id="PF00200">
    <property type="entry name" value="Disintegrin"/>
    <property type="match status" value="1"/>
</dbReference>
<proteinExistence type="predicted"/>
<dbReference type="Proteomes" id="UP000265160">
    <property type="component" value="LG12"/>
</dbReference>
<dbReference type="SMART" id="SM00608">
    <property type="entry name" value="ACR"/>
    <property type="match status" value="1"/>
</dbReference>
<feature type="region of interest" description="Disordered" evidence="4">
    <location>
        <begin position="337"/>
        <end position="361"/>
    </location>
</feature>
<dbReference type="GO" id="GO:0046872">
    <property type="term" value="F:metal ion binding"/>
    <property type="evidence" value="ECO:0007669"/>
    <property type="project" value="UniProtKB-KW"/>
</dbReference>
<dbReference type="SMART" id="SM00050">
    <property type="entry name" value="DISIN"/>
    <property type="match status" value="1"/>
</dbReference>
<feature type="domain" description="Disintegrin" evidence="5">
    <location>
        <begin position="188"/>
        <end position="275"/>
    </location>
</feature>
<dbReference type="InterPro" id="IPR024079">
    <property type="entry name" value="MetalloPept_cat_dom_sf"/>
</dbReference>
<evidence type="ECO:0000313" key="7">
    <source>
        <dbReference type="Ensembl" id="ENSMZEP00005001152.1"/>
    </source>
</evidence>
<organism evidence="7 8">
    <name type="scientific">Maylandia zebra</name>
    <name type="common">zebra mbuna</name>
    <dbReference type="NCBI Taxonomy" id="106582"/>
    <lineage>
        <taxon>Eukaryota</taxon>
        <taxon>Metazoa</taxon>
        <taxon>Chordata</taxon>
        <taxon>Craniata</taxon>
        <taxon>Vertebrata</taxon>
        <taxon>Euteleostomi</taxon>
        <taxon>Actinopterygii</taxon>
        <taxon>Neopterygii</taxon>
        <taxon>Teleostei</taxon>
        <taxon>Neoteleostei</taxon>
        <taxon>Acanthomorphata</taxon>
        <taxon>Ovalentaria</taxon>
        <taxon>Cichlomorphae</taxon>
        <taxon>Cichliformes</taxon>
        <taxon>Cichlidae</taxon>
        <taxon>African cichlids</taxon>
        <taxon>Pseudocrenilabrinae</taxon>
        <taxon>Haplochromini</taxon>
        <taxon>Maylandia</taxon>
        <taxon>Maylandia zebra complex</taxon>
    </lineage>
</organism>
<dbReference type="InterPro" id="IPR001590">
    <property type="entry name" value="Peptidase_M12B"/>
</dbReference>
<reference evidence="7 8" key="1">
    <citation type="journal article" date="2014" name="Nature">
        <title>The genomic substrate for adaptive radiation in African cichlid fish.</title>
        <authorList>
            <person name="Brawand D."/>
            <person name="Wagner C.E."/>
            <person name="Li Y.I."/>
            <person name="Malinsky M."/>
            <person name="Keller I."/>
            <person name="Fan S."/>
            <person name="Simakov O."/>
            <person name="Ng A.Y."/>
            <person name="Lim Z.W."/>
            <person name="Bezault E."/>
            <person name="Turner-Maier J."/>
            <person name="Johnson J."/>
            <person name="Alcazar R."/>
            <person name="Noh H.J."/>
            <person name="Russell P."/>
            <person name="Aken B."/>
            <person name="Alfoldi J."/>
            <person name="Amemiya C."/>
            <person name="Azzouzi N."/>
            <person name="Baroiller J.F."/>
            <person name="Barloy-Hubler F."/>
            <person name="Berlin A."/>
            <person name="Bloomquist R."/>
            <person name="Carleton K.L."/>
            <person name="Conte M.A."/>
            <person name="D'Cotta H."/>
            <person name="Eshel O."/>
            <person name="Gaffney L."/>
            <person name="Galibert F."/>
            <person name="Gante H.F."/>
            <person name="Gnerre S."/>
            <person name="Greuter L."/>
            <person name="Guyon R."/>
            <person name="Haddad N.S."/>
            <person name="Haerty W."/>
            <person name="Harris R.M."/>
            <person name="Hofmann H.A."/>
            <person name="Hourlier T."/>
            <person name="Hulata G."/>
            <person name="Jaffe D.B."/>
            <person name="Lara M."/>
            <person name="Lee A.P."/>
            <person name="MacCallum I."/>
            <person name="Mwaiko S."/>
            <person name="Nikaido M."/>
            <person name="Nishihara H."/>
            <person name="Ozouf-Costaz C."/>
            <person name="Penman D.J."/>
            <person name="Przybylski D."/>
            <person name="Rakotomanga M."/>
            <person name="Renn S.C.P."/>
            <person name="Ribeiro F.J."/>
            <person name="Ron M."/>
            <person name="Salzburger W."/>
            <person name="Sanchez-Pulido L."/>
            <person name="Santos M.E."/>
            <person name="Searle S."/>
            <person name="Sharpe T."/>
            <person name="Swofford R."/>
            <person name="Tan F.J."/>
            <person name="Williams L."/>
            <person name="Young S."/>
            <person name="Yin S."/>
            <person name="Okada N."/>
            <person name="Kocher T.D."/>
            <person name="Miska E.A."/>
            <person name="Lander E.S."/>
            <person name="Venkatesh B."/>
            <person name="Fernald R.D."/>
            <person name="Meyer A."/>
            <person name="Ponting C.P."/>
            <person name="Streelman J.T."/>
            <person name="Lindblad-Toh K."/>
            <person name="Seehausen O."/>
            <person name="Di Palma F."/>
        </authorList>
    </citation>
    <scope>NUCLEOTIDE SEQUENCE</scope>
</reference>
<dbReference type="Gene3D" id="4.10.70.10">
    <property type="entry name" value="Disintegrin domain"/>
    <property type="match status" value="1"/>
</dbReference>
<evidence type="ECO:0000313" key="8">
    <source>
        <dbReference type="Proteomes" id="UP000265160"/>
    </source>
</evidence>
<dbReference type="PRINTS" id="PR00289">
    <property type="entry name" value="DISINTEGRIN"/>
</dbReference>
<dbReference type="InterPro" id="IPR034027">
    <property type="entry name" value="Reprolysin_adamalysin"/>
</dbReference>
<accession>A0A3P9AUQ4</accession>
<evidence type="ECO:0000256" key="2">
    <source>
        <dbReference type="PROSITE-ProRule" id="PRU00068"/>
    </source>
</evidence>
<protein>
    <submittedName>
        <fullName evidence="7">ADAM metallopeptidase domain 9a</fullName>
    </submittedName>
</protein>
<evidence type="ECO:0000259" key="5">
    <source>
        <dbReference type="PROSITE" id="PS50214"/>
    </source>
</evidence>
<feature type="binding site" evidence="3">
    <location>
        <position position="131"/>
    </location>
    <ligand>
        <name>Zn(2+)</name>
        <dbReference type="ChEBI" id="CHEBI:29105"/>
        <note>catalytic</note>
    </ligand>
</feature>
<evidence type="ECO:0000256" key="4">
    <source>
        <dbReference type="SAM" id="MobiDB-lite"/>
    </source>
</evidence>
<dbReference type="SUPFAM" id="SSF55486">
    <property type="entry name" value="Metalloproteases ('zincins'), catalytic domain"/>
    <property type="match status" value="1"/>
</dbReference>
<dbReference type="CDD" id="cd04269">
    <property type="entry name" value="ZnMc_adamalysin_II_like"/>
    <property type="match status" value="1"/>
</dbReference>
<dbReference type="FunFam" id="4.10.70.10:FF:000001">
    <property type="entry name" value="Disintegrin and metalloproteinase domain-containing protein 22"/>
    <property type="match status" value="1"/>
</dbReference>
<feature type="compositionally biased region" description="Basic and acidic residues" evidence="4">
    <location>
        <begin position="347"/>
        <end position="361"/>
    </location>
</feature>
<dbReference type="PROSITE" id="PS50215">
    <property type="entry name" value="ADAM_MEPRO"/>
    <property type="match status" value="1"/>
</dbReference>
<dbReference type="InterPro" id="IPR006586">
    <property type="entry name" value="ADAM_Cys-rich"/>
</dbReference>
<reference evidence="7" key="2">
    <citation type="submission" date="2025-08" db="UniProtKB">
        <authorList>
            <consortium name="Ensembl"/>
        </authorList>
    </citation>
    <scope>IDENTIFICATION</scope>
</reference>
<feature type="binding site" evidence="3">
    <location>
        <position position="125"/>
    </location>
    <ligand>
        <name>Zn(2+)</name>
        <dbReference type="ChEBI" id="CHEBI:29105"/>
        <note>catalytic</note>
    </ligand>
</feature>
<keyword evidence="3" id="KW-0479">Metal-binding</keyword>
<dbReference type="Pfam" id="PF01421">
    <property type="entry name" value="Reprolysin"/>
    <property type="match status" value="1"/>
</dbReference>
<dbReference type="FunFam" id="3.40.390.10:FF:000002">
    <property type="entry name" value="Disintegrin and metalloproteinase domain-containing protein 22"/>
    <property type="match status" value="1"/>
</dbReference>
<dbReference type="PANTHER" id="PTHR11905:SF136">
    <property type="entry name" value="DISINTEGRIN AND METALLOPROTEINASE DOMAIN-CONTAINING PROTEIN 9"/>
    <property type="match status" value="1"/>
</dbReference>
<dbReference type="PANTHER" id="PTHR11905">
    <property type="entry name" value="ADAM A DISINTEGRIN AND METALLOPROTEASE DOMAIN"/>
    <property type="match status" value="1"/>
</dbReference>
<evidence type="ECO:0000256" key="3">
    <source>
        <dbReference type="PROSITE-ProRule" id="PRU00276"/>
    </source>
</evidence>
<dbReference type="PROSITE" id="PS00427">
    <property type="entry name" value="DISINTEGRIN_1"/>
    <property type="match status" value="1"/>
</dbReference>
<keyword evidence="1 3" id="KW-1015">Disulfide bond</keyword>
<name>A0A3P9AUQ4_9CICH</name>
<keyword evidence="8" id="KW-1185">Reference proteome</keyword>
<feature type="active site" evidence="3">
    <location>
        <position position="122"/>
    </location>
</feature>
<dbReference type="SUPFAM" id="SSF57552">
    <property type="entry name" value="Blood coagulation inhibitor (disintegrin)"/>
    <property type="match status" value="1"/>
</dbReference>
<dbReference type="Ensembl" id="ENSMZET00005001240.1">
    <property type="protein sequence ID" value="ENSMZEP00005001152.1"/>
    <property type="gene ID" value="ENSMZEG00005000905.1"/>
</dbReference>
<feature type="binding site" evidence="3">
    <location>
        <position position="121"/>
    </location>
    <ligand>
        <name>Zn(2+)</name>
        <dbReference type="ChEBI" id="CHEBI:29105"/>
        <note>catalytic</note>
    </ligand>
</feature>
<dbReference type="GO" id="GO:0006508">
    <property type="term" value="P:proteolysis"/>
    <property type="evidence" value="ECO:0007669"/>
    <property type="project" value="InterPro"/>
</dbReference>
<sequence>VKSFHCNQTFIRPVITGCMAPLHQIYMQLNIRVVLVGLEIWTQQNQISTDGAAGEVLNRFTQWREKELVPRRRHDSAQLILKNFGQTAGMAFVSTVCSRSHGGGINFNNNLVVSFASIVAHELGHNLGMNHDDGRQCTCPTGACIMNSGATGSKNFSSCSADDFEKMILLTGGACLLNVPRPDEAYSAPYCGNRLVDFGEECDCGSEKECEEDPCCEYRTCKLKSGAQCAYGECCSNCQFLPGGTVCRASTDECDLPEFCNGSSSLCQSDVFIQVRSNGQSCRNQEAYCYNGKCQHYDSQCQASFPQSVFEPPPESSDSCRSRKCYGVDFMLGSDVPDPGMVNEGTKCGENKVRRREEGRG</sequence>
<dbReference type="Gene3D" id="3.40.390.10">
    <property type="entry name" value="Collagenase (Catalytic Domain)"/>
    <property type="match status" value="1"/>
</dbReference>
<evidence type="ECO:0000256" key="1">
    <source>
        <dbReference type="ARBA" id="ARBA00023157"/>
    </source>
</evidence>
<keyword evidence="3" id="KW-0862">Zinc</keyword>
<evidence type="ECO:0000259" key="6">
    <source>
        <dbReference type="PROSITE" id="PS50215"/>
    </source>
</evidence>
<reference evidence="7" key="3">
    <citation type="submission" date="2025-09" db="UniProtKB">
        <authorList>
            <consortium name="Ensembl"/>
        </authorList>
    </citation>
    <scope>IDENTIFICATION</scope>
</reference>
<dbReference type="InterPro" id="IPR018358">
    <property type="entry name" value="Disintegrin_CS"/>
</dbReference>
<feature type="disulfide bond" evidence="2">
    <location>
        <begin position="247"/>
        <end position="267"/>
    </location>
</feature>
<dbReference type="InterPro" id="IPR036436">
    <property type="entry name" value="Disintegrin_dom_sf"/>
</dbReference>
<dbReference type="GO" id="GO:0004222">
    <property type="term" value="F:metalloendopeptidase activity"/>
    <property type="evidence" value="ECO:0007669"/>
    <property type="project" value="InterPro"/>
</dbReference>
<dbReference type="InterPro" id="IPR001762">
    <property type="entry name" value="Disintegrin_dom"/>
</dbReference>
<feature type="domain" description="Peptidase M12B" evidence="6">
    <location>
        <begin position="1"/>
        <end position="180"/>
    </location>
</feature>
<comment type="caution">
    <text evidence="3">Lacks conserved residue(s) required for the propagation of feature annotation.</text>
</comment>
<feature type="disulfide bond" evidence="3">
    <location>
        <begin position="139"/>
        <end position="144"/>
    </location>
</feature>
<dbReference type="GO" id="GO:0005886">
    <property type="term" value="C:plasma membrane"/>
    <property type="evidence" value="ECO:0007669"/>
    <property type="project" value="TreeGrafter"/>
</dbReference>